<dbReference type="EMBL" id="BOOP01000013">
    <property type="protein sequence ID" value="GII38473.1"/>
    <property type="molecule type" value="Genomic_DNA"/>
</dbReference>
<reference evidence="3 4" key="1">
    <citation type="submission" date="2021-01" db="EMBL/GenBank/DDBJ databases">
        <title>Whole genome shotgun sequence of Planotetraspora phitsanulokensis NBRC 104273.</title>
        <authorList>
            <person name="Komaki H."/>
            <person name="Tamura T."/>
        </authorList>
    </citation>
    <scope>NUCLEOTIDE SEQUENCE [LARGE SCALE GENOMIC DNA]</scope>
    <source>
        <strain evidence="3 4">NBRC 104273</strain>
    </source>
</reference>
<protein>
    <recommendedName>
        <fullName evidence="2">Glycosyl transferase family 1 domain-containing protein</fullName>
    </recommendedName>
</protein>
<dbReference type="InterPro" id="IPR001296">
    <property type="entry name" value="Glyco_trans_1"/>
</dbReference>
<dbReference type="AlphaFoldDB" id="A0A8J3U4J0"/>
<keyword evidence="1" id="KW-0808">Transferase</keyword>
<evidence type="ECO:0000259" key="2">
    <source>
        <dbReference type="Pfam" id="PF00534"/>
    </source>
</evidence>
<dbReference type="GO" id="GO:0016757">
    <property type="term" value="F:glycosyltransferase activity"/>
    <property type="evidence" value="ECO:0007669"/>
    <property type="project" value="InterPro"/>
</dbReference>
<comment type="caution">
    <text evidence="3">The sequence shown here is derived from an EMBL/GenBank/DDBJ whole genome shotgun (WGS) entry which is preliminary data.</text>
</comment>
<sequence>MCEVTKTLDLGGVEVLLVERLLKAREGIVNYTVICLRASTDELIRRLRSAGITVIDLTACPRPLVYARLVTAIRRVAPHVLNVHSPAPIIVLRPFVRLARRRPALVSTVHNERWPKTMHLDRLTRWLDDCTVAVSPLVARSRAVIGARRVLTRMHGVDVQGQRWWAARASLLRREFNLPEDSFLFACVANFRPQKNHRLLLQAAAEVVRRRPDAVFALAGDGPLRDEVVRDVEARGLGDHVRVLGRLPRAARLVAAADLLVLSSDHEGLPVVVMEALAAGVPVVSTRVGGVPDLIASGRNGILTEPGSAGALAEAMLRAMEPQTHRELRAGALASAESVDMADTAEWFEELYAELARDVKA</sequence>
<evidence type="ECO:0000256" key="1">
    <source>
        <dbReference type="ARBA" id="ARBA00022679"/>
    </source>
</evidence>
<dbReference type="Pfam" id="PF00534">
    <property type="entry name" value="Glycos_transf_1"/>
    <property type="match status" value="1"/>
</dbReference>
<dbReference type="Gene3D" id="3.40.50.2000">
    <property type="entry name" value="Glycogen Phosphorylase B"/>
    <property type="match status" value="2"/>
</dbReference>
<gene>
    <name evidence="3" type="ORF">Pph01_34760</name>
</gene>
<organism evidence="3 4">
    <name type="scientific">Planotetraspora phitsanulokensis</name>
    <dbReference type="NCBI Taxonomy" id="575192"/>
    <lineage>
        <taxon>Bacteria</taxon>
        <taxon>Bacillati</taxon>
        <taxon>Actinomycetota</taxon>
        <taxon>Actinomycetes</taxon>
        <taxon>Streptosporangiales</taxon>
        <taxon>Streptosporangiaceae</taxon>
        <taxon>Planotetraspora</taxon>
    </lineage>
</organism>
<accession>A0A8J3U4J0</accession>
<keyword evidence="4" id="KW-1185">Reference proteome</keyword>
<evidence type="ECO:0000313" key="3">
    <source>
        <dbReference type="EMBL" id="GII38473.1"/>
    </source>
</evidence>
<dbReference type="PANTHER" id="PTHR12526:SF637">
    <property type="entry name" value="GLYCOSYLTRANSFERASE EPSF-RELATED"/>
    <property type="match status" value="1"/>
</dbReference>
<feature type="domain" description="Glycosyl transferase family 1" evidence="2">
    <location>
        <begin position="173"/>
        <end position="326"/>
    </location>
</feature>
<name>A0A8J3U4J0_9ACTN</name>
<proteinExistence type="predicted"/>
<dbReference type="PANTHER" id="PTHR12526">
    <property type="entry name" value="GLYCOSYLTRANSFERASE"/>
    <property type="match status" value="1"/>
</dbReference>
<dbReference type="Proteomes" id="UP000622547">
    <property type="component" value="Unassembled WGS sequence"/>
</dbReference>
<evidence type="ECO:0000313" key="4">
    <source>
        <dbReference type="Proteomes" id="UP000622547"/>
    </source>
</evidence>
<dbReference type="SUPFAM" id="SSF53756">
    <property type="entry name" value="UDP-Glycosyltransferase/glycogen phosphorylase"/>
    <property type="match status" value="1"/>
</dbReference>